<evidence type="ECO:0000256" key="9">
    <source>
        <dbReference type="ARBA" id="ARBA00054674"/>
    </source>
</evidence>
<feature type="compositionally biased region" description="Low complexity" evidence="13">
    <location>
        <begin position="737"/>
        <end position="749"/>
    </location>
</feature>
<comment type="catalytic activity">
    <reaction evidence="8">
        <text>UDP-sugar + H2O = UMP + alpha-D-aldose 1-phosphate.</text>
        <dbReference type="EC" id="3.6.1.45"/>
    </reaction>
</comment>
<feature type="compositionally biased region" description="Low complexity" evidence="13">
    <location>
        <begin position="201"/>
        <end position="230"/>
    </location>
</feature>
<evidence type="ECO:0000256" key="7">
    <source>
        <dbReference type="ARBA" id="ARBA00022842"/>
    </source>
</evidence>
<evidence type="ECO:0000256" key="8">
    <source>
        <dbReference type="ARBA" id="ARBA00051086"/>
    </source>
</evidence>
<dbReference type="SUPFAM" id="SSF55811">
    <property type="entry name" value="Nudix"/>
    <property type="match status" value="1"/>
</dbReference>
<comment type="subunit">
    <text evidence="3">Homodimer.</text>
</comment>
<comment type="cofactor">
    <cofactor evidence="1">
        <name>Mg(2+)</name>
        <dbReference type="ChEBI" id="CHEBI:18420"/>
    </cofactor>
</comment>
<dbReference type="Pfam" id="PF08729">
    <property type="entry name" value="HUN"/>
    <property type="match status" value="1"/>
</dbReference>
<dbReference type="EMBL" id="CH479179">
    <property type="protein sequence ID" value="EDW24019.1"/>
    <property type="molecule type" value="Genomic_DNA"/>
</dbReference>
<feature type="compositionally biased region" description="Low complexity" evidence="13">
    <location>
        <begin position="294"/>
        <end position="331"/>
    </location>
</feature>
<dbReference type="CDD" id="cd18887">
    <property type="entry name" value="NUDIX_UGPPase_Nudt14"/>
    <property type="match status" value="1"/>
</dbReference>
<dbReference type="OrthoDB" id="10249920at2759"/>
<dbReference type="Pfam" id="PF14075">
    <property type="entry name" value="UBN_AB"/>
    <property type="match status" value="1"/>
</dbReference>
<keyword evidence="5" id="KW-0597">Phosphoprotein</keyword>
<dbReference type="OMA" id="PKVKKVM"/>
<dbReference type="eggNOG" id="KOG4432">
    <property type="taxonomic scope" value="Eukaryota"/>
</dbReference>
<feature type="compositionally biased region" description="Low complexity" evidence="13">
    <location>
        <begin position="899"/>
        <end position="908"/>
    </location>
</feature>
<feature type="compositionally biased region" description="Low complexity" evidence="13">
    <location>
        <begin position="691"/>
        <end position="710"/>
    </location>
</feature>
<sequence>MSRGGEHKRVSLTSIIQSESVFSRFGSNILEPEVPAVQNKPAKTTKSIRINLKLFETDTVNYPEFNYSKLLYLEKKKAKKLKLKTGNGFSSSDPFADNDDDVQRIAKELEAKYGTAYARGRGRSRREDHRDIGVGYDDTDSFIDNSEAYDEIIPEEVETLEGGFYINSGALEFKPLTKKSYTTRTDAIIKMPERSRKRIVSSSSESSSSSSSSSSSGEDNEDNNNGSDGDGSSDSESEESDDDDDDDDEEDSDSESLDDGDSANTAKSNSNDKYKSNHQAKRAKISSGGGGSGSVATKSKSKSKSSGSGSSTTSTTKPTKTLTVTSSSSNSPRPSAVDNSDSEVRQAQAQALKKVVKTTTVKDMLKAKRDSFLKSQSGTAAVKGTVVNGELKCHSTDDLETSCDTDSVPDQATMDKTPKGQGQGQGQADLRTADTQLPTSLDADILSTVNCFKETVKSRDMCGKKFTLDNNLSSLLLKVYEALLCTDRNERNMVFSHIEYQLQLPKYYILRKGKALRSKEEKTRTTIALESLRRAVSESMPKAIASYEVELHHFAEQAAADVNSEVPPKMPRKKFQWTSELRNLLFTVYQARWTSYAVLGKRKDSLEDFINGYMKEKVVELWPMGWMRYDELQREINRQKNSSRRSTEKPKTAAKPTAAAAAATPEPLPLPQANNYIRQVVDELPPGGAGPSRSRGNSDTDSATSASSNSLKRKLKEQPTGKTTKPPKTKLPKHQQHQPLQQPQPLQQQQPPPQIQVTPAAAVPVSAAAGNLENLLCMPSTSAQAAALAGMLGDLAASTRTSDQHQSMYNLITAATLAAAAGSNPSITTINSQQTGSICSSSTAAHSKVISGARPSPHVINLDDYRCPSDILQTSKQLAAHSSTTITITPKPTPTPLQNSSVNLESSSESDGVEIVGVYPAGAMAMATVTATAKPQTSKTKTKTQSKGKTATGTAGKANGASSVLGFKTDNMYIYNHKNHNNNNNNHHTAKVGVGVGMGPSGGMTVGQQQHVYDLSSNAQLSPGKYIFNTMENVSKIWLGPLPADSPYVKPFRMYYIQNGVEKNWDLLKVHDSVAIILYNSTRQKLVLVRQFRPAVYHGVIASEQGNFDNVDLQAFPPSIGVTLELCAGIVDKSKSWVEIAREEVLEECGFDVPVERIEEVMVYRSGVGASGAKQAMYYCEVSDADKANSGGGVDDEIIEVVELSLDEAKRMLQKGAVNNSPPSCLMGLLWFFANKAPVTV</sequence>
<gene>
    <name evidence="15" type="primary">Dper\GL23606</name>
    <name evidence="15" type="ORF">Dper_GL23606</name>
</gene>
<protein>
    <recommendedName>
        <fullName evidence="11">Uridine diphosphate glucose pyrophosphatase NUDT14</fullName>
        <ecNumber evidence="10">3.6.1.45</ecNumber>
    </recommendedName>
    <alternativeName>
        <fullName evidence="12">Nucleoside diphosphate-linked moiety X motif 14</fullName>
    </alternativeName>
</protein>
<feature type="region of interest" description="Disordered" evidence="13">
    <location>
        <begin position="932"/>
        <end position="957"/>
    </location>
</feature>
<dbReference type="HOGENOM" id="CLU_282458_0_0_1"/>
<keyword evidence="6" id="KW-0378">Hydrolase</keyword>
<keyword evidence="4" id="KW-0963">Cytoplasm</keyword>
<evidence type="ECO:0000256" key="11">
    <source>
        <dbReference type="ARBA" id="ARBA00071467"/>
    </source>
</evidence>
<dbReference type="InterPro" id="IPR004385">
    <property type="entry name" value="NDP_pyrophosphatase"/>
</dbReference>
<dbReference type="InterPro" id="IPR000086">
    <property type="entry name" value="NUDIX_hydrolase_dom"/>
</dbReference>
<accession>B4G2H4</accession>
<feature type="compositionally biased region" description="Acidic residues" evidence="13">
    <location>
        <begin position="231"/>
        <end position="261"/>
    </location>
</feature>
<evidence type="ECO:0000256" key="13">
    <source>
        <dbReference type="SAM" id="MobiDB-lite"/>
    </source>
</evidence>
<dbReference type="eggNOG" id="KOG4786">
    <property type="taxonomic scope" value="Eukaryota"/>
</dbReference>
<keyword evidence="7" id="KW-0460">Magnesium</keyword>
<dbReference type="FunFam" id="3.90.79.10:FF:000035">
    <property type="entry name" value="Uridine diphosphate glucose pyrophosphatase"/>
    <property type="match status" value="1"/>
</dbReference>
<dbReference type="GO" id="GO:0005634">
    <property type="term" value="C:nucleus"/>
    <property type="evidence" value="ECO:0007669"/>
    <property type="project" value="TreeGrafter"/>
</dbReference>
<proteinExistence type="predicted"/>
<evidence type="ECO:0000256" key="2">
    <source>
        <dbReference type="ARBA" id="ARBA00004496"/>
    </source>
</evidence>
<evidence type="ECO:0000256" key="10">
    <source>
        <dbReference type="ARBA" id="ARBA00066480"/>
    </source>
</evidence>
<dbReference type="InterPro" id="IPR015797">
    <property type="entry name" value="NUDIX_hydrolase-like_dom_sf"/>
</dbReference>
<dbReference type="EC" id="3.6.1.45" evidence="10"/>
<dbReference type="PROSITE" id="PS51462">
    <property type="entry name" value="NUDIX"/>
    <property type="match status" value="1"/>
</dbReference>
<dbReference type="InterPro" id="IPR026947">
    <property type="entry name" value="UBN_middle_dom"/>
</dbReference>
<evidence type="ECO:0000313" key="16">
    <source>
        <dbReference type="Proteomes" id="UP000008744"/>
    </source>
</evidence>
<feature type="compositionally biased region" description="Low complexity" evidence="13">
    <location>
        <begin position="653"/>
        <end position="665"/>
    </location>
</feature>
<evidence type="ECO:0000256" key="1">
    <source>
        <dbReference type="ARBA" id="ARBA00001946"/>
    </source>
</evidence>
<dbReference type="PANTHER" id="PTHR21669:SF28">
    <property type="entry name" value="YEMANUCLEIN"/>
    <property type="match status" value="1"/>
</dbReference>
<evidence type="ECO:0000256" key="12">
    <source>
        <dbReference type="ARBA" id="ARBA00080475"/>
    </source>
</evidence>
<dbReference type="STRING" id="7234.B4G2H4"/>
<feature type="compositionally biased region" description="Basic residues" evidence="13">
    <location>
        <begin position="725"/>
        <end position="736"/>
    </location>
</feature>
<feature type="domain" description="Nudix hydrolase" evidence="14">
    <location>
        <begin position="1069"/>
        <end position="1226"/>
    </location>
</feature>
<comment type="function">
    <text evidence="9">Hydrolyzes UDP-glucose to glucose 1-phosphate and UMP and ADP-ribose to ribose 5-phosphate and AMP. The physiological substrate is probably UDP-glucose. Poor activity on other substrates such as ADP-glucose, CDP-glucose, GDP-glucose and GDP-mannose.</text>
</comment>
<evidence type="ECO:0000256" key="4">
    <source>
        <dbReference type="ARBA" id="ARBA00022490"/>
    </source>
</evidence>
<reference evidence="15 16" key="1">
    <citation type="journal article" date="2007" name="Nature">
        <title>Evolution of genes and genomes on the Drosophila phylogeny.</title>
        <authorList>
            <consortium name="Drosophila 12 Genomes Consortium"/>
            <person name="Clark A.G."/>
            <person name="Eisen M.B."/>
            <person name="Smith D.R."/>
            <person name="Bergman C.M."/>
            <person name="Oliver B."/>
            <person name="Markow T.A."/>
            <person name="Kaufman T.C."/>
            <person name="Kellis M."/>
            <person name="Gelbart W."/>
            <person name="Iyer V.N."/>
            <person name="Pollard D.A."/>
            <person name="Sackton T.B."/>
            <person name="Larracuente A.M."/>
            <person name="Singh N.D."/>
            <person name="Abad J.P."/>
            <person name="Abt D.N."/>
            <person name="Adryan B."/>
            <person name="Aguade M."/>
            <person name="Akashi H."/>
            <person name="Anderson W.W."/>
            <person name="Aquadro C.F."/>
            <person name="Ardell D.H."/>
            <person name="Arguello R."/>
            <person name="Artieri C.G."/>
            <person name="Barbash D.A."/>
            <person name="Barker D."/>
            <person name="Barsanti P."/>
            <person name="Batterham P."/>
            <person name="Batzoglou S."/>
            <person name="Begun D."/>
            <person name="Bhutkar A."/>
            <person name="Blanco E."/>
            <person name="Bosak S.A."/>
            <person name="Bradley R.K."/>
            <person name="Brand A.D."/>
            <person name="Brent M.R."/>
            <person name="Brooks A.N."/>
            <person name="Brown R.H."/>
            <person name="Butlin R.K."/>
            <person name="Caggese C."/>
            <person name="Calvi B.R."/>
            <person name="Bernardo de Carvalho A."/>
            <person name="Caspi A."/>
            <person name="Castrezana S."/>
            <person name="Celniker S.E."/>
            <person name="Chang J.L."/>
            <person name="Chapple C."/>
            <person name="Chatterji S."/>
            <person name="Chinwalla A."/>
            <person name="Civetta A."/>
            <person name="Clifton S.W."/>
            <person name="Comeron J.M."/>
            <person name="Costello J.C."/>
            <person name="Coyne J.A."/>
            <person name="Daub J."/>
            <person name="David R.G."/>
            <person name="Delcher A.L."/>
            <person name="Delehaunty K."/>
            <person name="Do C.B."/>
            <person name="Ebling H."/>
            <person name="Edwards K."/>
            <person name="Eickbush T."/>
            <person name="Evans J.D."/>
            <person name="Filipski A."/>
            <person name="Findeiss S."/>
            <person name="Freyhult E."/>
            <person name="Fulton L."/>
            <person name="Fulton R."/>
            <person name="Garcia A.C."/>
            <person name="Gardiner A."/>
            <person name="Garfield D.A."/>
            <person name="Garvin B.E."/>
            <person name="Gibson G."/>
            <person name="Gilbert D."/>
            <person name="Gnerre S."/>
            <person name="Godfrey J."/>
            <person name="Good R."/>
            <person name="Gotea V."/>
            <person name="Gravely B."/>
            <person name="Greenberg A.J."/>
            <person name="Griffiths-Jones S."/>
            <person name="Gross S."/>
            <person name="Guigo R."/>
            <person name="Gustafson E.A."/>
            <person name="Haerty W."/>
            <person name="Hahn M.W."/>
            <person name="Halligan D.L."/>
            <person name="Halpern A.L."/>
            <person name="Halter G.M."/>
            <person name="Han M.V."/>
            <person name="Heger A."/>
            <person name="Hillier L."/>
            <person name="Hinrichs A.S."/>
            <person name="Holmes I."/>
            <person name="Hoskins R.A."/>
            <person name="Hubisz M.J."/>
            <person name="Hultmark D."/>
            <person name="Huntley M.A."/>
            <person name="Jaffe D.B."/>
            <person name="Jagadeeshan S."/>
            <person name="Jeck W.R."/>
            <person name="Johnson J."/>
            <person name="Jones C.D."/>
            <person name="Jordan W.C."/>
            <person name="Karpen G.H."/>
            <person name="Kataoka E."/>
            <person name="Keightley P.D."/>
            <person name="Kheradpour P."/>
            <person name="Kirkness E.F."/>
            <person name="Koerich L.B."/>
            <person name="Kristiansen K."/>
            <person name="Kudrna D."/>
            <person name="Kulathinal R.J."/>
            <person name="Kumar S."/>
            <person name="Kwok R."/>
            <person name="Lander E."/>
            <person name="Langley C.H."/>
            <person name="Lapoint R."/>
            <person name="Lazzaro B.P."/>
            <person name="Lee S.J."/>
            <person name="Levesque L."/>
            <person name="Li R."/>
            <person name="Lin C.F."/>
            <person name="Lin M.F."/>
            <person name="Lindblad-Toh K."/>
            <person name="Llopart A."/>
            <person name="Long M."/>
            <person name="Low L."/>
            <person name="Lozovsky E."/>
            <person name="Lu J."/>
            <person name="Luo M."/>
            <person name="Machado C.A."/>
            <person name="Makalowski W."/>
            <person name="Marzo M."/>
            <person name="Matsuda M."/>
            <person name="Matzkin L."/>
            <person name="McAllister B."/>
            <person name="McBride C.S."/>
            <person name="McKernan B."/>
            <person name="McKernan K."/>
            <person name="Mendez-Lago M."/>
            <person name="Minx P."/>
            <person name="Mollenhauer M.U."/>
            <person name="Montooth K."/>
            <person name="Mount S.M."/>
            <person name="Mu X."/>
            <person name="Myers E."/>
            <person name="Negre B."/>
            <person name="Newfeld S."/>
            <person name="Nielsen R."/>
            <person name="Noor M.A."/>
            <person name="O'Grady P."/>
            <person name="Pachter L."/>
            <person name="Papaceit M."/>
            <person name="Parisi M.J."/>
            <person name="Parisi M."/>
            <person name="Parts L."/>
            <person name="Pedersen J.S."/>
            <person name="Pesole G."/>
            <person name="Phillippy A.M."/>
            <person name="Ponting C.P."/>
            <person name="Pop M."/>
            <person name="Porcelli D."/>
            <person name="Powell J.R."/>
            <person name="Prohaska S."/>
            <person name="Pruitt K."/>
            <person name="Puig M."/>
            <person name="Quesneville H."/>
            <person name="Ram K.R."/>
            <person name="Rand D."/>
            <person name="Rasmussen M.D."/>
            <person name="Reed L.K."/>
            <person name="Reenan R."/>
            <person name="Reily A."/>
            <person name="Remington K.A."/>
            <person name="Rieger T.T."/>
            <person name="Ritchie M.G."/>
            <person name="Robin C."/>
            <person name="Rogers Y.H."/>
            <person name="Rohde C."/>
            <person name="Rozas J."/>
            <person name="Rubenfield M.J."/>
            <person name="Ruiz A."/>
            <person name="Russo S."/>
            <person name="Salzberg S.L."/>
            <person name="Sanchez-Gracia A."/>
            <person name="Saranga D.J."/>
            <person name="Sato H."/>
            <person name="Schaeffer S.W."/>
            <person name="Schatz M.C."/>
            <person name="Schlenke T."/>
            <person name="Schwartz R."/>
            <person name="Segarra C."/>
            <person name="Singh R.S."/>
            <person name="Sirot L."/>
            <person name="Sirota M."/>
            <person name="Sisneros N.B."/>
            <person name="Smith C.D."/>
            <person name="Smith T.F."/>
            <person name="Spieth J."/>
            <person name="Stage D.E."/>
            <person name="Stark A."/>
            <person name="Stephan W."/>
            <person name="Strausberg R.L."/>
            <person name="Strempel S."/>
            <person name="Sturgill D."/>
            <person name="Sutton G."/>
            <person name="Sutton G.G."/>
            <person name="Tao W."/>
            <person name="Teichmann S."/>
            <person name="Tobari Y.N."/>
            <person name="Tomimura Y."/>
            <person name="Tsolas J.M."/>
            <person name="Valente V.L."/>
            <person name="Venter E."/>
            <person name="Venter J.C."/>
            <person name="Vicario S."/>
            <person name="Vieira F.G."/>
            <person name="Vilella A.J."/>
            <person name="Villasante A."/>
            <person name="Walenz B."/>
            <person name="Wang J."/>
            <person name="Wasserman M."/>
            <person name="Watts T."/>
            <person name="Wilson D."/>
            <person name="Wilson R.K."/>
            <person name="Wing R.A."/>
            <person name="Wolfner M.F."/>
            <person name="Wong A."/>
            <person name="Wong G.K."/>
            <person name="Wu C.I."/>
            <person name="Wu G."/>
            <person name="Yamamoto D."/>
            <person name="Yang H.P."/>
            <person name="Yang S.P."/>
            <person name="Yorke J.A."/>
            <person name="Yoshida K."/>
            <person name="Zdobnov E."/>
            <person name="Zhang P."/>
            <person name="Zhang Y."/>
            <person name="Zimin A.V."/>
            <person name="Baldwin J."/>
            <person name="Abdouelleil A."/>
            <person name="Abdulkadir J."/>
            <person name="Abebe A."/>
            <person name="Abera B."/>
            <person name="Abreu J."/>
            <person name="Acer S.C."/>
            <person name="Aftuck L."/>
            <person name="Alexander A."/>
            <person name="An P."/>
            <person name="Anderson E."/>
            <person name="Anderson S."/>
            <person name="Arachi H."/>
            <person name="Azer M."/>
            <person name="Bachantsang P."/>
            <person name="Barry A."/>
            <person name="Bayul T."/>
            <person name="Berlin A."/>
            <person name="Bessette D."/>
            <person name="Bloom T."/>
            <person name="Blye J."/>
            <person name="Boguslavskiy L."/>
            <person name="Bonnet C."/>
            <person name="Boukhgalter B."/>
            <person name="Bourzgui I."/>
            <person name="Brown A."/>
            <person name="Cahill P."/>
            <person name="Channer S."/>
            <person name="Cheshatsang Y."/>
            <person name="Chuda L."/>
            <person name="Citroen M."/>
            <person name="Collymore A."/>
            <person name="Cooke P."/>
            <person name="Costello M."/>
            <person name="D'Aco K."/>
            <person name="Daza R."/>
            <person name="De Haan G."/>
            <person name="DeGray S."/>
            <person name="DeMaso C."/>
            <person name="Dhargay N."/>
            <person name="Dooley K."/>
            <person name="Dooley E."/>
            <person name="Doricent M."/>
            <person name="Dorje P."/>
            <person name="Dorjee K."/>
            <person name="Dupes A."/>
            <person name="Elong R."/>
            <person name="Falk J."/>
            <person name="Farina A."/>
            <person name="Faro S."/>
            <person name="Ferguson D."/>
            <person name="Fisher S."/>
            <person name="Foley C.D."/>
            <person name="Franke A."/>
            <person name="Friedrich D."/>
            <person name="Gadbois L."/>
            <person name="Gearin G."/>
            <person name="Gearin C.R."/>
            <person name="Giannoukos G."/>
            <person name="Goode T."/>
            <person name="Graham J."/>
            <person name="Grandbois E."/>
            <person name="Grewal S."/>
            <person name="Gyaltsen K."/>
            <person name="Hafez N."/>
            <person name="Hagos B."/>
            <person name="Hall J."/>
            <person name="Henson C."/>
            <person name="Hollinger A."/>
            <person name="Honan T."/>
            <person name="Huard M.D."/>
            <person name="Hughes L."/>
            <person name="Hurhula B."/>
            <person name="Husby M.E."/>
            <person name="Kamat A."/>
            <person name="Kanga B."/>
            <person name="Kashin S."/>
            <person name="Khazanovich D."/>
            <person name="Kisner P."/>
            <person name="Lance K."/>
            <person name="Lara M."/>
            <person name="Lee W."/>
            <person name="Lennon N."/>
            <person name="Letendre F."/>
            <person name="LeVine R."/>
            <person name="Lipovsky A."/>
            <person name="Liu X."/>
            <person name="Liu J."/>
            <person name="Liu S."/>
            <person name="Lokyitsang T."/>
            <person name="Lokyitsang Y."/>
            <person name="Lubonja R."/>
            <person name="Lui A."/>
            <person name="MacDonald P."/>
            <person name="Magnisalis V."/>
            <person name="Maru K."/>
            <person name="Matthews C."/>
            <person name="McCusker W."/>
            <person name="McDonough S."/>
            <person name="Mehta T."/>
            <person name="Meldrim J."/>
            <person name="Meneus L."/>
            <person name="Mihai O."/>
            <person name="Mihalev A."/>
            <person name="Mihova T."/>
            <person name="Mittelman R."/>
            <person name="Mlenga V."/>
            <person name="Montmayeur A."/>
            <person name="Mulrain L."/>
            <person name="Navidi A."/>
            <person name="Naylor J."/>
            <person name="Negash T."/>
            <person name="Nguyen T."/>
            <person name="Nguyen N."/>
            <person name="Nicol R."/>
            <person name="Norbu C."/>
            <person name="Norbu N."/>
            <person name="Novod N."/>
            <person name="O'Neill B."/>
            <person name="Osman S."/>
            <person name="Markiewicz E."/>
            <person name="Oyono O.L."/>
            <person name="Patti C."/>
            <person name="Phunkhang P."/>
            <person name="Pierre F."/>
            <person name="Priest M."/>
            <person name="Raghuraman S."/>
            <person name="Rege F."/>
            <person name="Reyes R."/>
            <person name="Rise C."/>
            <person name="Rogov P."/>
            <person name="Ross K."/>
            <person name="Ryan E."/>
            <person name="Settipalli S."/>
            <person name="Shea T."/>
            <person name="Sherpa N."/>
            <person name="Shi L."/>
            <person name="Shih D."/>
            <person name="Sparrow T."/>
            <person name="Spaulding J."/>
            <person name="Stalker J."/>
            <person name="Stange-Thomann N."/>
            <person name="Stavropoulos S."/>
            <person name="Stone C."/>
            <person name="Strader C."/>
            <person name="Tesfaye S."/>
            <person name="Thomson T."/>
            <person name="Thoulutsang Y."/>
            <person name="Thoulutsang D."/>
            <person name="Topham K."/>
            <person name="Topping I."/>
            <person name="Tsamla T."/>
            <person name="Vassiliev H."/>
            <person name="Vo A."/>
            <person name="Wangchuk T."/>
            <person name="Wangdi T."/>
            <person name="Weiand M."/>
            <person name="Wilkinson J."/>
            <person name="Wilson A."/>
            <person name="Yadav S."/>
            <person name="Young G."/>
            <person name="Yu Q."/>
            <person name="Zembek L."/>
            <person name="Zhong D."/>
            <person name="Zimmer A."/>
            <person name="Zwirko Z."/>
            <person name="Jaffe D.B."/>
            <person name="Alvarez P."/>
            <person name="Brockman W."/>
            <person name="Butler J."/>
            <person name="Chin C."/>
            <person name="Gnerre S."/>
            <person name="Grabherr M."/>
            <person name="Kleber M."/>
            <person name="Mauceli E."/>
            <person name="MacCallum I."/>
        </authorList>
    </citation>
    <scope>NUCLEOTIDE SEQUENCE [LARGE SCALE GENOMIC DNA]</scope>
    <source>
        <strain evidence="16">MSH-3 / Tucson 14011-0111.49</strain>
    </source>
</reference>
<dbReference type="GO" id="GO:0008768">
    <property type="term" value="F:UDP-sugar diphosphatase activity"/>
    <property type="evidence" value="ECO:0007669"/>
    <property type="project" value="UniProtKB-EC"/>
</dbReference>
<dbReference type="PANTHER" id="PTHR21669">
    <property type="entry name" value="CAPZ-INTERACTING PROTEIN AND RELATED PROTEINS"/>
    <property type="match status" value="1"/>
</dbReference>
<feature type="region of interest" description="Disordered" evidence="13">
    <location>
        <begin position="187"/>
        <end position="348"/>
    </location>
</feature>
<keyword evidence="16" id="KW-1185">Reference proteome</keyword>
<feature type="region of interest" description="Disordered" evidence="13">
    <location>
        <begin position="397"/>
        <end position="429"/>
    </location>
</feature>
<dbReference type="AlphaFoldDB" id="B4G2H4"/>
<feature type="compositionally biased region" description="Low complexity" evidence="13">
    <location>
        <begin position="947"/>
        <end position="957"/>
    </location>
</feature>
<evidence type="ECO:0000259" key="14">
    <source>
        <dbReference type="PROSITE" id="PS51462"/>
    </source>
</evidence>
<dbReference type="PhylomeDB" id="B4G2H4"/>
<feature type="region of interest" description="Disordered" evidence="13">
    <location>
        <begin position="637"/>
        <end position="759"/>
    </location>
</feature>
<evidence type="ECO:0000256" key="6">
    <source>
        <dbReference type="ARBA" id="ARBA00022801"/>
    </source>
</evidence>
<evidence type="ECO:0000256" key="3">
    <source>
        <dbReference type="ARBA" id="ARBA00011738"/>
    </source>
</evidence>
<evidence type="ECO:0000256" key="5">
    <source>
        <dbReference type="ARBA" id="ARBA00022553"/>
    </source>
</evidence>
<dbReference type="GO" id="GO:0006325">
    <property type="term" value="P:chromatin organization"/>
    <property type="evidence" value="ECO:0007669"/>
    <property type="project" value="TreeGrafter"/>
</dbReference>
<evidence type="ECO:0000313" key="15">
    <source>
        <dbReference type="EMBL" id="EDW24019.1"/>
    </source>
</evidence>
<name>B4G2H4_DROPE</name>
<dbReference type="GO" id="GO:0046872">
    <property type="term" value="F:metal ion binding"/>
    <property type="evidence" value="ECO:0007669"/>
    <property type="project" value="InterPro"/>
</dbReference>
<feature type="region of interest" description="Disordered" evidence="13">
    <location>
        <begin position="886"/>
        <end position="908"/>
    </location>
</feature>
<dbReference type="NCBIfam" id="TIGR00052">
    <property type="entry name" value="nudix-type nucleoside diphosphatase, YffH/AdpP family"/>
    <property type="match status" value="1"/>
</dbReference>
<dbReference type="GO" id="GO:0005737">
    <property type="term" value="C:cytoplasm"/>
    <property type="evidence" value="ECO:0007669"/>
    <property type="project" value="UniProtKB-SubCell"/>
</dbReference>
<dbReference type="Gene3D" id="3.90.79.10">
    <property type="entry name" value="Nucleoside Triphosphate Pyrophosphohydrolase"/>
    <property type="match status" value="1"/>
</dbReference>
<dbReference type="InterPro" id="IPR014840">
    <property type="entry name" value="HRD"/>
</dbReference>
<comment type="subcellular location">
    <subcellularLocation>
        <location evidence="2">Cytoplasm</location>
    </subcellularLocation>
</comment>
<organism evidence="16">
    <name type="scientific">Drosophila persimilis</name>
    <name type="common">Fruit fly</name>
    <dbReference type="NCBI Taxonomy" id="7234"/>
    <lineage>
        <taxon>Eukaryota</taxon>
        <taxon>Metazoa</taxon>
        <taxon>Ecdysozoa</taxon>
        <taxon>Arthropoda</taxon>
        <taxon>Hexapoda</taxon>
        <taxon>Insecta</taxon>
        <taxon>Pterygota</taxon>
        <taxon>Neoptera</taxon>
        <taxon>Endopterygota</taxon>
        <taxon>Diptera</taxon>
        <taxon>Brachycera</taxon>
        <taxon>Muscomorpha</taxon>
        <taxon>Ephydroidea</taxon>
        <taxon>Drosophilidae</taxon>
        <taxon>Drosophila</taxon>
        <taxon>Sophophora</taxon>
    </lineage>
</organism>
<dbReference type="Proteomes" id="UP000008744">
    <property type="component" value="Unassembled WGS sequence"/>
</dbReference>